<evidence type="ECO:0000313" key="3">
    <source>
        <dbReference type="EMBL" id="EDW60263.2"/>
    </source>
</evidence>
<keyword evidence="2" id="KW-0732">Signal</keyword>
<dbReference type="InParanoid" id="B4LPM5"/>
<dbReference type="AlphaFoldDB" id="B4LPM5"/>
<keyword evidence="1" id="KW-0472">Membrane</keyword>
<protein>
    <submittedName>
        <fullName evidence="3">Uncharacterized protein</fullName>
    </submittedName>
</protein>
<organism evidence="3 4">
    <name type="scientific">Drosophila virilis</name>
    <name type="common">Fruit fly</name>
    <dbReference type="NCBI Taxonomy" id="7244"/>
    <lineage>
        <taxon>Eukaryota</taxon>
        <taxon>Metazoa</taxon>
        <taxon>Ecdysozoa</taxon>
        <taxon>Arthropoda</taxon>
        <taxon>Hexapoda</taxon>
        <taxon>Insecta</taxon>
        <taxon>Pterygota</taxon>
        <taxon>Neoptera</taxon>
        <taxon>Endopterygota</taxon>
        <taxon>Diptera</taxon>
        <taxon>Brachycera</taxon>
        <taxon>Muscomorpha</taxon>
        <taxon>Ephydroidea</taxon>
        <taxon>Drosophilidae</taxon>
        <taxon>Drosophila</taxon>
    </lineage>
</organism>
<gene>
    <name evidence="3" type="primary">Dvir\GJ21384</name>
    <name evidence="3" type="ORF">Dvir_GJ21384</name>
</gene>
<dbReference type="STRING" id="7244.B4LPM5"/>
<dbReference type="KEGG" id="dvi:6625626"/>
<dbReference type="EMBL" id="CH940648">
    <property type="protein sequence ID" value="EDW60263.2"/>
    <property type="molecule type" value="Genomic_DNA"/>
</dbReference>
<evidence type="ECO:0000313" key="4">
    <source>
        <dbReference type="Proteomes" id="UP000008792"/>
    </source>
</evidence>
<name>B4LPM5_DROVI</name>
<evidence type="ECO:0000256" key="2">
    <source>
        <dbReference type="SAM" id="SignalP"/>
    </source>
</evidence>
<dbReference type="Proteomes" id="UP000008792">
    <property type="component" value="Unassembled WGS sequence"/>
</dbReference>
<feature type="transmembrane region" description="Helical" evidence="1">
    <location>
        <begin position="401"/>
        <end position="424"/>
    </location>
</feature>
<keyword evidence="1" id="KW-1133">Transmembrane helix</keyword>
<evidence type="ECO:0000256" key="1">
    <source>
        <dbReference type="SAM" id="Phobius"/>
    </source>
</evidence>
<feature type="signal peptide" evidence="2">
    <location>
        <begin position="1"/>
        <end position="22"/>
    </location>
</feature>
<reference evidence="3 4" key="1">
    <citation type="journal article" date="2007" name="Nature">
        <title>Evolution of genes and genomes on the Drosophila phylogeny.</title>
        <authorList>
            <consortium name="Drosophila 12 Genomes Consortium"/>
            <person name="Clark A.G."/>
            <person name="Eisen M.B."/>
            <person name="Smith D.R."/>
            <person name="Bergman C.M."/>
            <person name="Oliver B."/>
            <person name="Markow T.A."/>
            <person name="Kaufman T.C."/>
            <person name="Kellis M."/>
            <person name="Gelbart W."/>
            <person name="Iyer V.N."/>
            <person name="Pollard D.A."/>
            <person name="Sackton T.B."/>
            <person name="Larracuente A.M."/>
            <person name="Singh N.D."/>
            <person name="Abad J.P."/>
            <person name="Abt D.N."/>
            <person name="Adryan B."/>
            <person name="Aguade M."/>
            <person name="Akashi H."/>
            <person name="Anderson W.W."/>
            <person name="Aquadro C.F."/>
            <person name="Ardell D.H."/>
            <person name="Arguello R."/>
            <person name="Artieri C.G."/>
            <person name="Barbash D.A."/>
            <person name="Barker D."/>
            <person name="Barsanti P."/>
            <person name="Batterham P."/>
            <person name="Batzoglou S."/>
            <person name="Begun D."/>
            <person name="Bhutkar A."/>
            <person name="Blanco E."/>
            <person name="Bosak S.A."/>
            <person name="Bradley R.K."/>
            <person name="Brand A.D."/>
            <person name="Brent M.R."/>
            <person name="Brooks A.N."/>
            <person name="Brown R.H."/>
            <person name="Butlin R.K."/>
            <person name="Caggese C."/>
            <person name="Calvi B.R."/>
            <person name="Bernardo de Carvalho A."/>
            <person name="Caspi A."/>
            <person name="Castrezana S."/>
            <person name="Celniker S.E."/>
            <person name="Chang J.L."/>
            <person name="Chapple C."/>
            <person name="Chatterji S."/>
            <person name="Chinwalla A."/>
            <person name="Civetta A."/>
            <person name="Clifton S.W."/>
            <person name="Comeron J.M."/>
            <person name="Costello J.C."/>
            <person name="Coyne J.A."/>
            <person name="Daub J."/>
            <person name="David R.G."/>
            <person name="Delcher A.L."/>
            <person name="Delehaunty K."/>
            <person name="Do C.B."/>
            <person name="Ebling H."/>
            <person name="Edwards K."/>
            <person name="Eickbush T."/>
            <person name="Evans J.D."/>
            <person name="Filipski A."/>
            <person name="Findeiss S."/>
            <person name="Freyhult E."/>
            <person name="Fulton L."/>
            <person name="Fulton R."/>
            <person name="Garcia A.C."/>
            <person name="Gardiner A."/>
            <person name="Garfield D.A."/>
            <person name="Garvin B.E."/>
            <person name="Gibson G."/>
            <person name="Gilbert D."/>
            <person name="Gnerre S."/>
            <person name="Godfrey J."/>
            <person name="Good R."/>
            <person name="Gotea V."/>
            <person name="Gravely B."/>
            <person name="Greenberg A.J."/>
            <person name="Griffiths-Jones S."/>
            <person name="Gross S."/>
            <person name="Guigo R."/>
            <person name="Gustafson E.A."/>
            <person name="Haerty W."/>
            <person name="Hahn M.W."/>
            <person name="Halligan D.L."/>
            <person name="Halpern A.L."/>
            <person name="Halter G.M."/>
            <person name="Han M.V."/>
            <person name="Heger A."/>
            <person name="Hillier L."/>
            <person name="Hinrichs A.S."/>
            <person name="Holmes I."/>
            <person name="Hoskins R.A."/>
            <person name="Hubisz M.J."/>
            <person name="Hultmark D."/>
            <person name="Huntley M.A."/>
            <person name="Jaffe D.B."/>
            <person name="Jagadeeshan S."/>
            <person name="Jeck W.R."/>
            <person name="Johnson J."/>
            <person name="Jones C.D."/>
            <person name="Jordan W.C."/>
            <person name="Karpen G.H."/>
            <person name="Kataoka E."/>
            <person name="Keightley P.D."/>
            <person name="Kheradpour P."/>
            <person name="Kirkness E.F."/>
            <person name="Koerich L.B."/>
            <person name="Kristiansen K."/>
            <person name="Kudrna D."/>
            <person name="Kulathinal R.J."/>
            <person name="Kumar S."/>
            <person name="Kwok R."/>
            <person name="Lander E."/>
            <person name="Langley C.H."/>
            <person name="Lapoint R."/>
            <person name="Lazzaro B.P."/>
            <person name="Lee S.J."/>
            <person name="Levesque L."/>
            <person name="Li R."/>
            <person name="Lin C.F."/>
            <person name="Lin M.F."/>
            <person name="Lindblad-Toh K."/>
            <person name="Llopart A."/>
            <person name="Long M."/>
            <person name="Low L."/>
            <person name="Lozovsky E."/>
            <person name="Lu J."/>
            <person name="Luo M."/>
            <person name="Machado C.A."/>
            <person name="Makalowski W."/>
            <person name="Marzo M."/>
            <person name="Matsuda M."/>
            <person name="Matzkin L."/>
            <person name="McAllister B."/>
            <person name="McBride C.S."/>
            <person name="McKernan B."/>
            <person name="McKernan K."/>
            <person name="Mendez-Lago M."/>
            <person name="Minx P."/>
            <person name="Mollenhauer M.U."/>
            <person name="Montooth K."/>
            <person name="Mount S.M."/>
            <person name="Mu X."/>
            <person name="Myers E."/>
            <person name="Negre B."/>
            <person name="Newfeld S."/>
            <person name="Nielsen R."/>
            <person name="Noor M.A."/>
            <person name="O'Grady P."/>
            <person name="Pachter L."/>
            <person name="Papaceit M."/>
            <person name="Parisi M.J."/>
            <person name="Parisi M."/>
            <person name="Parts L."/>
            <person name="Pedersen J.S."/>
            <person name="Pesole G."/>
            <person name="Phillippy A.M."/>
            <person name="Ponting C.P."/>
            <person name="Pop M."/>
            <person name="Porcelli D."/>
            <person name="Powell J.R."/>
            <person name="Prohaska S."/>
            <person name="Pruitt K."/>
            <person name="Puig M."/>
            <person name="Quesneville H."/>
            <person name="Ram K.R."/>
            <person name="Rand D."/>
            <person name="Rasmussen M.D."/>
            <person name="Reed L.K."/>
            <person name="Reenan R."/>
            <person name="Reily A."/>
            <person name="Remington K.A."/>
            <person name="Rieger T.T."/>
            <person name="Ritchie M.G."/>
            <person name="Robin C."/>
            <person name="Rogers Y.H."/>
            <person name="Rohde C."/>
            <person name="Rozas J."/>
            <person name="Rubenfield M.J."/>
            <person name="Ruiz A."/>
            <person name="Russo S."/>
            <person name="Salzberg S.L."/>
            <person name="Sanchez-Gracia A."/>
            <person name="Saranga D.J."/>
            <person name="Sato H."/>
            <person name="Schaeffer S.W."/>
            <person name="Schatz M.C."/>
            <person name="Schlenke T."/>
            <person name="Schwartz R."/>
            <person name="Segarra C."/>
            <person name="Singh R.S."/>
            <person name="Sirot L."/>
            <person name="Sirota M."/>
            <person name="Sisneros N.B."/>
            <person name="Smith C.D."/>
            <person name="Smith T.F."/>
            <person name="Spieth J."/>
            <person name="Stage D.E."/>
            <person name="Stark A."/>
            <person name="Stephan W."/>
            <person name="Strausberg R.L."/>
            <person name="Strempel S."/>
            <person name="Sturgill D."/>
            <person name="Sutton G."/>
            <person name="Sutton G.G."/>
            <person name="Tao W."/>
            <person name="Teichmann S."/>
            <person name="Tobari Y.N."/>
            <person name="Tomimura Y."/>
            <person name="Tsolas J.M."/>
            <person name="Valente V.L."/>
            <person name="Venter E."/>
            <person name="Venter J.C."/>
            <person name="Vicario S."/>
            <person name="Vieira F.G."/>
            <person name="Vilella A.J."/>
            <person name="Villasante A."/>
            <person name="Walenz B."/>
            <person name="Wang J."/>
            <person name="Wasserman M."/>
            <person name="Watts T."/>
            <person name="Wilson D."/>
            <person name="Wilson R.K."/>
            <person name="Wing R.A."/>
            <person name="Wolfner M.F."/>
            <person name="Wong A."/>
            <person name="Wong G.K."/>
            <person name="Wu C.I."/>
            <person name="Wu G."/>
            <person name="Yamamoto D."/>
            <person name="Yang H.P."/>
            <person name="Yang S.P."/>
            <person name="Yorke J.A."/>
            <person name="Yoshida K."/>
            <person name="Zdobnov E."/>
            <person name="Zhang P."/>
            <person name="Zhang Y."/>
            <person name="Zimin A.V."/>
            <person name="Baldwin J."/>
            <person name="Abdouelleil A."/>
            <person name="Abdulkadir J."/>
            <person name="Abebe A."/>
            <person name="Abera B."/>
            <person name="Abreu J."/>
            <person name="Acer S.C."/>
            <person name="Aftuck L."/>
            <person name="Alexander A."/>
            <person name="An P."/>
            <person name="Anderson E."/>
            <person name="Anderson S."/>
            <person name="Arachi H."/>
            <person name="Azer M."/>
            <person name="Bachantsang P."/>
            <person name="Barry A."/>
            <person name="Bayul T."/>
            <person name="Berlin A."/>
            <person name="Bessette D."/>
            <person name="Bloom T."/>
            <person name="Blye J."/>
            <person name="Boguslavskiy L."/>
            <person name="Bonnet C."/>
            <person name="Boukhgalter B."/>
            <person name="Bourzgui I."/>
            <person name="Brown A."/>
            <person name="Cahill P."/>
            <person name="Channer S."/>
            <person name="Cheshatsang Y."/>
            <person name="Chuda L."/>
            <person name="Citroen M."/>
            <person name="Collymore A."/>
            <person name="Cooke P."/>
            <person name="Costello M."/>
            <person name="D'Aco K."/>
            <person name="Daza R."/>
            <person name="De Haan G."/>
            <person name="DeGray S."/>
            <person name="DeMaso C."/>
            <person name="Dhargay N."/>
            <person name="Dooley K."/>
            <person name="Dooley E."/>
            <person name="Doricent M."/>
            <person name="Dorje P."/>
            <person name="Dorjee K."/>
            <person name="Dupes A."/>
            <person name="Elong R."/>
            <person name="Falk J."/>
            <person name="Farina A."/>
            <person name="Faro S."/>
            <person name="Ferguson D."/>
            <person name="Fisher S."/>
            <person name="Foley C.D."/>
            <person name="Franke A."/>
            <person name="Friedrich D."/>
            <person name="Gadbois L."/>
            <person name="Gearin G."/>
            <person name="Gearin C.R."/>
            <person name="Giannoukos G."/>
            <person name="Goode T."/>
            <person name="Graham J."/>
            <person name="Grandbois E."/>
            <person name="Grewal S."/>
            <person name="Gyaltsen K."/>
            <person name="Hafez N."/>
            <person name="Hagos B."/>
            <person name="Hall J."/>
            <person name="Henson C."/>
            <person name="Hollinger A."/>
            <person name="Honan T."/>
            <person name="Huard M.D."/>
            <person name="Hughes L."/>
            <person name="Hurhula B."/>
            <person name="Husby M.E."/>
            <person name="Kamat A."/>
            <person name="Kanga B."/>
            <person name="Kashin S."/>
            <person name="Khazanovich D."/>
            <person name="Kisner P."/>
            <person name="Lance K."/>
            <person name="Lara M."/>
            <person name="Lee W."/>
            <person name="Lennon N."/>
            <person name="Letendre F."/>
            <person name="LeVine R."/>
            <person name="Lipovsky A."/>
            <person name="Liu X."/>
            <person name="Liu J."/>
            <person name="Liu S."/>
            <person name="Lokyitsang T."/>
            <person name="Lokyitsang Y."/>
            <person name="Lubonja R."/>
            <person name="Lui A."/>
            <person name="MacDonald P."/>
            <person name="Magnisalis V."/>
            <person name="Maru K."/>
            <person name="Matthews C."/>
            <person name="McCusker W."/>
            <person name="McDonough S."/>
            <person name="Mehta T."/>
            <person name="Meldrim J."/>
            <person name="Meneus L."/>
            <person name="Mihai O."/>
            <person name="Mihalev A."/>
            <person name="Mihova T."/>
            <person name="Mittelman R."/>
            <person name="Mlenga V."/>
            <person name="Montmayeur A."/>
            <person name="Mulrain L."/>
            <person name="Navidi A."/>
            <person name="Naylor J."/>
            <person name="Negash T."/>
            <person name="Nguyen T."/>
            <person name="Nguyen N."/>
            <person name="Nicol R."/>
            <person name="Norbu C."/>
            <person name="Norbu N."/>
            <person name="Novod N."/>
            <person name="O'Neill B."/>
            <person name="Osman S."/>
            <person name="Markiewicz E."/>
            <person name="Oyono O.L."/>
            <person name="Patti C."/>
            <person name="Phunkhang P."/>
            <person name="Pierre F."/>
            <person name="Priest M."/>
            <person name="Raghuraman S."/>
            <person name="Rege F."/>
            <person name="Reyes R."/>
            <person name="Rise C."/>
            <person name="Rogov P."/>
            <person name="Ross K."/>
            <person name="Ryan E."/>
            <person name="Settipalli S."/>
            <person name="Shea T."/>
            <person name="Sherpa N."/>
            <person name="Shi L."/>
            <person name="Shih D."/>
            <person name="Sparrow T."/>
            <person name="Spaulding J."/>
            <person name="Stalker J."/>
            <person name="Stange-Thomann N."/>
            <person name="Stavropoulos S."/>
            <person name="Stone C."/>
            <person name="Strader C."/>
            <person name="Tesfaye S."/>
            <person name="Thomson T."/>
            <person name="Thoulutsang Y."/>
            <person name="Thoulutsang D."/>
            <person name="Topham K."/>
            <person name="Topping I."/>
            <person name="Tsamla T."/>
            <person name="Vassiliev H."/>
            <person name="Vo A."/>
            <person name="Wangchuk T."/>
            <person name="Wangdi T."/>
            <person name="Weiand M."/>
            <person name="Wilkinson J."/>
            <person name="Wilson A."/>
            <person name="Yadav S."/>
            <person name="Young G."/>
            <person name="Yu Q."/>
            <person name="Zembek L."/>
            <person name="Zhong D."/>
            <person name="Zimmer A."/>
            <person name="Zwirko Z."/>
            <person name="Jaffe D.B."/>
            <person name="Alvarez P."/>
            <person name="Brockman W."/>
            <person name="Butler J."/>
            <person name="Chin C."/>
            <person name="Gnerre S."/>
            <person name="Grabherr M."/>
            <person name="Kleber M."/>
            <person name="Mauceli E."/>
            <person name="MacCallum I."/>
        </authorList>
    </citation>
    <scope>NUCLEOTIDE SEQUENCE [LARGE SCALE GENOMIC DNA]</scope>
    <source>
        <strain evidence="4">Tucson 15010-1051.87</strain>
    </source>
</reference>
<feature type="chain" id="PRO_5006457358" evidence="2">
    <location>
        <begin position="23"/>
        <end position="450"/>
    </location>
</feature>
<keyword evidence="1" id="KW-0812">Transmembrane</keyword>
<dbReference type="OrthoDB" id="7718910at2759"/>
<sequence>MHMLTFVALVTWILFLSTHCRAFQERADFCIETEPLLLTDIGRHVVIDSDKETNCRITATTLTLKEKESLVDTMCTDHGSTTIKRSNHHFFKLHNGELSGRGAQRDICNGNASTMLAWVPYKIMLQNYAAELNPKERLSYIAKATNVEREKTELCHFRHTDLVNNVMDNLFTCVVMIFEDNFYGIEDNINVLVELQPLMYQLRNITYLPWRNVTNSYKMRLGSGMLKNPSAQRKPIYGSLSYAFVEKIRVNTSSIYEHEKLEQLPLLLEHRGSVLELDANGVGGMDVQEQSYYGRTMDARSEVKVEIIGQWVDQHRELNADIYEYYGHGLMRYKQPIAAVRLTFVRIDSTEPAFEAPESDNLAKASLFQDMAAAPARMSANGSIEFREWEAEEQQGGSSSFYPWFVISCLLFGILLVTLVYGIVRVYNKKTKERQKYELANTSNKLASTA</sequence>
<dbReference type="FunCoup" id="B4LPM5">
    <property type="interactions" value="1"/>
</dbReference>
<dbReference type="eggNOG" id="ENOG502T76E">
    <property type="taxonomic scope" value="Eukaryota"/>
</dbReference>
<proteinExistence type="predicted"/>
<accession>B4LPM5</accession>
<keyword evidence="4" id="KW-1185">Reference proteome</keyword>
<dbReference type="HOGENOM" id="CLU_612920_0_0_1"/>